<dbReference type="InterPro" id="IPR005565">
    <property type="entry name" value="Hemolysn_activator_HlyB_C"/>
</dbReference>
<dbReference type="GO" id="GO:0046819">
    <property type="term" value="P:protein secretion by the type V secretion system"/>
    <property type="evidence" value="ECO:0007669"/>
    <property type="project" value="TreeGrafter"/>
</dbReference>
<dbReference type="PANTHER" id="PTHR34597">
    <property type="entry name" value="SLR1661 PROTEIN"/>
    <property type="match status" value="1"/>
</dbReference>
<feature type="domain" description="Haemolysin activator HlyB C-terminal" evidence="5">
    <location>
        <begin position="235"/>
        <end position="540"/>
    </location>
</feature>
<dbReference type="Gene3D" id="2.40.160.50">
    <property type="entry name" value="membrane protein fhac: a member of the omp85/tpsb transporter family"/>
    <property type="match status" value="1"/>
</dbReference>
<evidence type="ECO:0000313" key="7">
    <source>
        <dbReference type="EMBL" id="PND36430.1"/>
    </source>
</evidence>
<dbReference type="Pfam" id="PF08479">
    <property type="entry name" value="POTRA_2"/>
    <property type="match status" value="1"/>
</dbReference>
<proteinExistence type="predicted"/>
<dbReference type="RefSeq" id="WP_102770203.1">
    <property type="nucleotide sequence ID" value="NZ_POSP01000004.1"/>
</dbReference>
<keyword evidence="1" id="KW-1134">Transmembrane beta strand</keyword>
<dbReference type="GO" id="GO:0098046">
    <property type="term" value="C:type V protein secretion system complex"/>
    <property type="evidence" value="ECO:0007669"/>
    <property type="project" value="TreeGrafter"/>
</dbReference>
<evidence type="ECO:0000259" key="5">
    <source>
        <dbReference type="Pfam" id="PF03865"/>
    </source>
</evidence>
<gene>
    <name evidence="7" type="ORF">C1O66_22345</name>
</gene>
<dbReference type="AlphaFoldDB" id="A0A2N8KSL7"/>
<keyword evidence="3" id="KW-0998">Cell outer membrane</keyword>
<dbReference type="Pfam" id="PF03865">
    <property type="entry name" value="ShlB"/>
    <property type="match status" value="1"/>
</dbReference>
<dbReference type="InterPro" id="IPR051544">
    <property type="entry name" value="TPS_OM_transporter"/>
</dbReference>
<evidence type="ECO:0000256" key="3">
    <source>
        <dbReference type="ARBA" id="ARBA00023237"/>
    </source>
</evidence>
<accession>A0A2N8KSL7</accession>
<evidence type="ECO:0000259" key="6">
    <source>
        <dbReference type="Pfam" id="PF08479"/>
    </source>
</evidence>
<keyword evidence="1" id="KW-0472">Membrane</keyword>
<protein>
    <submittedName>
        <fullName evidence="7">ShlB/FhaC/HecB family hemolysin secretion/activation protein</fullName>
    </submittedName>
</protein>
<dbReference type="Gene3D" id="3.10.20.310">
    <property type="entry name" value="membrane protein fhac"/>
    <property type="match status" value="1"/>
</dbReference>
<reference evidence="7 8" key="1">
    <citation type="submission" date="2018-01" db="EMBL/GenBank/DDBJ databases">
        <title>Draft genome sequence of Paucibacter aquatile CR182 isolated from freshwater of the Nakdong River.</title>
        <authorList>
            <person name="Choi A."/>
            <person name="Chung E.J."/>
        </authorList>
    </citation>
    <scope>NUCLEOTIDE SEQUENCE [LARGE SCALE GENOMIC DNA]</scope>
    <source>
        <strain evidence="7 8">CR182</strain>
    </source>
</reference>
<dbReference type="PANTHER" id="PTHR34597:SF1">
    <property type="entry name" value="HEME_HEMOPEXIN TRANSPORTER PROTEIN HUXB"/>
    <property type="match status" value="1"/>
</dbReference>
<feature type="compositionally biased region" description="Polar residues" evidence="4">
    <location>
        <begin position="1"/>
        <end position="13"/>
    </location>
</feature>
<feature type="domain" description="Polypeptide-transport-associated ShlB-type" evidence="6">
    <location>
        <begin position="99"/>
        <end position="172"/>
    </location>
</feature>
<feature type="region of interest" description="Disordered" evidence="4">
    <location>
        <begin position="65"/>
        <end position="85"/>
    </location>
</feature>
<comment type="caution">
    <text evidence="7">The sequence shown here is derived from an EMBL/GenBank/DDBJ whole genome shotgun (WGS) entry which is preliminary data.</text>
</comment>
<evidence type="ECO:0000256" key="4">
    <source>
        <dbReference type="SAM" id="MobiDB-lite"/>
    </source>
</evidence>
<evidence type="ECO:0000313" key="8">
    <source>
        <dbReference type="Proteomes" id="UP000235916"/>
    </source>
</evidence>
<keyword evidence="2" id="KW-0812">Transmembrane</keyword>
<name>A0A2N8KSL7_9BURK</name>
<dbReference type="InterPro" id="IPR013686">
    <property type="entry name" value="Polypept-transport_assoc_ShlB"/>
</dbReference>
<dbReference type="OrthoDB" id="572300at2"/>
<feature type="region of interest" description="Disordered" evidence="4">
    <location>
        <begin position="1"/>
        <end position="22"/>
    </location>
</feature>
<dbReference type="Proteomes" id="UP000235916">
    <property type="component" value="Unassembled WGS sequence"/>
</dbReference>
<evidence type="ECO:0000256" key="2">
    <source>
        <dbReference type="ARBA" id="ARBA00022692"/>
    </source>
</evidence>
<dbReference type="GO" id="GO:0008320">
    <property type="term" value="F:protein transmembrane transporter activity"/>
    <property type="evidence" value="ECO:0007669"/>
    <property type="project" value="TreeGrafter"/>
</dbReference>
<sequence>MSQPHGKPLSSQALKPYSPHAAMDHHSAPYPAHLVAVAVSSLLALAAPMAAHAQAAPDAGQILQQSRRAPPDAPKPGVQLKLNNPKSQLALPGGRKVQVKALSFGGNSVIDSKTLEAAVADLLNTELDLAGLQSLAERVGLFYQQAGYPFARAYLPPQELSDGTLRVELLEGRYGQIKPISSRPDWAEQAAPYLSMLQPDTVIRSPELERSVLILGDLPGVAVTPLMQPGEKVGTGDLLVELAPAPALVGSIGADNHGNRYSGAHRLQLNLDWNSPFSLGDQVSLRSLFSDQKLWLGSLGYSRPLGRHGLRAEASYSHSDYQLGKEFADSKAQGYAKTASLGLSYPVLRSNAANVKLSMRYQYKRLQDRTLNGSDDKSSQSLPLSLDFDRRNSLGLGGISYGSLSVTNGRLRLSDALVGLDSNQTRGRFLKFNLDLVQQQTVFTPDSSLYARFSAQWADKNLDSSERISLGGISGVRAYPSGEGVGDRGALAQLELRHNIGAATPFVMLDAGRVRINTVPTAGTAQNYRTLAGAGLGVRVNGERWQLEAAAAWSLKGGEPQADPITRHKPRLWLSLGYRI</sequence>
<evidence type="ECO:0000256" key="1">
    <source>
        <dbReference type="ARBA" id="ARBA00022452"/>
    </source>
</evidence>
<dbReference type="EMBL" id="POSP01000004">
    <property type="protein sequence ID" value="PND36430.1"/>
    <property type="molecule type" value="Genomic_DNA"/>
</dbReference>
<organism evidence="7 8">
    <name type="scientific">Kinneretia aquatilis</name>
    <dbReference type="NCBI Taxonomy" id="2070761"/>
    <lineage>
        <taxon>Bacteria</taxon>
        <taxon>Pseudomonadati</taxon>
        <taxon>Pseudomonadota</taxon>
        <taxon>Betaproteobacteria</taxon>
        <taxon>Burkholderiales</taxon>
        <taxon>Sphaerotilaceae</taxon>
        <taxon>Roseateles</taxon>
    </lineage>
</organism>
<keyword evidence="8" id="KW-1185">Reference proteome</keyword>